<evidence type="ECO:0000313" key="2">
    <source>
        <dbReference type="EMBL" id="KTT72082.1"/>
    </source>
</evidence>
<dbReference type="PANTHER" id="PTHR37291:SF1">
    <property type="entry name" value="TYPE IV METHYL-DIRECTED RESTRICTION ENZYME ECOKMCRB SUBUNIT"/>
    <property type="match status" value="1"/>
</dbReference>
<dbReference type="PANTHER" id="PTHR37291">
    <property type="entry name" value="5-METHYLCYTOSINE-SPECIFIC RESTRICTION ENZYME B"/>
    <property type="match status" value="1"/>
</dbReference>
<dbReference type="SMART" id="SM00382">
    <property type="entry name" value="AAA"/>
    <property type="match status" value="1"/>
</dbReference>
<dbReference type="PATRIC" id="fig|869719.3.peg.1762"/>
<dbReference type="AlphaFoldDB" id="A0A147I2K3"/>
<dbReference type="GO" id="GO:0016887">
    <property type="term" value="F:ATP hydrolysis activity"/>
    <property type="evidence" value="ECO:0007669"/>
    <property type="project" value="InterPro"/>
</dbReference>
<dbReference type="InterPro" id="IPR052934">
    <property type="entry name" value="Methyl-DNA_Rec/Restrict_Enz"/>
</dbReference>
<dbReference type="OrthoDB" id="9781481at2"/>
<comment type="caution">
    <text evidence="2">The sequence shown here is derived from an EMBL/GenBank/DDBJ whole genome shotgun (WGS) entry which is preliminary data.</text>
</comment>
<accession>A0A147I2K3</accession>
<evidence type="ECO:0000313" key="3">
    <source>
        <dbReference type="Proteomes" id="UP000074310"/>
    </source>
</evidence>
<dbReference type="Pfam" id="PF07728">
    <property type="entry name" value="AAA_5"/>
    <property type="match status" value="1"/>
</dbReference>
<proteinExistence type="predicted"/>
<gene>
    <name evidence="2" type="ORF">NS334_09620</name>
</gene>
<evidence type="ECO:0000259" key="1">
    <source>
        <dbReference type="SMART" id="SM00382"/>
    </source>
</evidence>
<dbReference type="InterPro" id="IPR011704">
    <property type="entry name" value="ATPase_dyneun-rel_AAA"/>
</dbReference>
<dbReference type="CDD" id="cd00009">
    <property type="entry name" value="AAA"/>
    <property type="match status" value="1"/>
</dbReference>
<dbReference type="InterPro" id="IPR027417">
    <property type="entry name" value="P-loop_NTPase"/>
</dbReference>
<protein>
    <recommendedName>
        <fullName evidence="1">AAA+ ATPase domain-containing protein</fullName>
    </recommendedName>
</protein>
<dbReference type="InterPro" id="IPR003593">
    <property type="entry name" value="AAA+_ATPase"/>
</dbReference>
<dbReference type="Proteomes" id="UP000074310">
    <property type="component" value="Unassembled WGS sequence"/>
</dbReference>
<feature type="domain" description="AAA+ ATPase" evidence="1">
    <location>
        <begin position="263"/>
        <end position="434"/>
    </location>
</feature>
<name>A0A147I2K3_9SPHN</name>
<dbReference type="RefSeq" id="WP_058755757.1">
    <property type="nucleotide sequence ID" value="NZ_LDTB01000032.1"/>
</dbReference>
<organism evidence="2 3">
    <name type="scientific">Sphingomonas endophytica</name>
    <dbReference type="NCBI Taxonomy" id="869719"/>
    <lineage>
        <taxon>Bacteria</taxon>
        <taxon>Pseudomonadati</taxon>
        <taxon>Pseudomonadota</taxon>
        <taxon>Alphaproteobacteria</taxon>
        <taxon>Sphingomonadales</taxon>
        <taxon>Sphingomonadaceae</taxon>
        <taxon>Sphingomonas</taxon>
    </lineage>
</organism>
<dbReference type="SUPFAM" id="SSF52540">
    <property type="entry name" value="P-loop containing nucleoside triphosphate hydrolases"/>
    <property type="match status" value="1"/>
</dbReference>
<sequence length="560" mass="62707">MAYFTIEHIEAALDYFERDGHPTLISVLTMLAMDIPTTDDPALMREFASTDETRFLKEFFSFDGVPDERPLYVPFKDTGTTRWRATSYAAKSLQRQRSDHPDIFRQRAKRSPDWSLSSGYPPALLKRIGKRLCLPPFAAWFLWRENVVDTQGAVDLLIDRFRLDRDGLASRTGDGVLFDRHGPDDFESIQLGDVPIDEKDILRLLLARDPLKAEQRESDVVDGLVEPDLFPGDWNIPASALDDLGDLKGLREPAFRAVAALRAGMHIIFTGPPGTGKTSLAATLCDKADIPVWIVPATDQWTTFETIGGYFPTPAEDDGADRLDFLPGAVVDSLERKRCLIIDEINRADIDKAFGELFTLLTGNAVTLPYRRRSPDGFRRVRLETQTVAAEADMDIIGVPHWWRLIGAMNDADKASLKRMSTAFNRRFSFVPVDLPTPQLYREILEKRIERLGPIENSKMAEMLELVALLFSHRDRGFGSLGVPLGPGIAIAVLSHAHSEWIMDAGRDPATVFQAAFELNVASQFQGRSDLHERIFALVAPHVADQPELQRVLGIWTGVV</sequence>
<dbReference type="Gene3D" id="3.40.50.300">
    <property type="entry name" value="P-loop containing nucleotide triphosphate hydrolases"/>
    <property type="match status" value="1"/>
</dbReference>
<reference evidence="2 3" key="1">
    <citation type="journal article" date="2016" name="Front. Microbiol.">
        <title>Genomic Resource of Rice Seed Associated Bacteria.</title>
        <authorList>
            <person name="Midha S."/>
            <person name="Bansal K."/>
            <person name="Sharma S."/>
            <person name="Kumar N."/>
            <person name="Patil P.P."/>
            <person name="Chaudhry V."/>
            <person name="Patil P.B."/>
        </authorList>
    </citation>
    <scope>NUCLEOTIDE SEQUENCE [LARGE SCALE GENOMIC DNA]</scope>
    <source>
        <strain evidence="2 3">NS334</strain>
    </source>
</reference>
<dbReference type="GO" id="GO:0005524">
    <property type="term" value="F:ATP binding"/>
    <property type="evidence" value="ECO:0007669"/>
    <property type="project" value="InterPro"/>
</dbReference>
<dbReference type="EMBL" id="LDTB01000032">
    <property type="protein sequence ID" value="KTT72082.1"/>
    <property type="molecule type" value="Genomic_DNA"/>
</dbReference>
<keyword evidence="3" id="KW-1185">Reference proteome</keyword>